<protein>
    <submittedName>
        <fullName evidence="2">Quinol:cytochrome c oxidoreductase iron-sulfur protein</fullName>
    </submittedName>
</protein>
<dbReference type="Gene3D" id="3.30.70.20">
    <property type="match status" value="2"/>
</dbReference>
<dbReference type="EMBL" id="CP000091">
    <property type="protein sequence ID" value="AAZ63779.1"/>
    <property type="molecule type" value="Genomic_DNA"/>
</dbReference>
<dbReference type="InterPro" id="IPR006311">
    <property type="entry name" value="TAT_signal"/>
</dbReference>
<evidence type="ECO:0000313" key="2">
    <source>
        <dbReference type="EMBL" id="AAZ63779.1"/>
    </source>
</evidence>
<accession>Q46SV5</accession>
<reference evidence="2" key="1">
    <citation type="submission" date="2005-08" db="EMBL/GenBank/DDBJ databases">
        <title>Complete sequence of chromosome 2 of Ralstonia eutropha JMP134.</title>
        <authorList>
            <person name="Copeland A."/>
            <person name="Lucas S."/>
            <person name="Lapidus A."/>
            <person name="Barry K."/>
            <person name="Detter J.C."/>
            <person name="Glavina T."/>
            <person name="Hammon N."/>
            <person name="Israni S."/>
            <person name="Pitluck S."/>
            <person name="Goltsman E."/>
            <person name="Martinez M."/>
            <person name="Schmutz J."/>
            <person name="Larimer F."/>
            <person name="Land M."/>
            <person name="Lykidis A."/>
            <person name="Richardson P."/>
        </authorList>
    </citation>
    <scope>NUCLEOTIDE SEQUENCE [LARGE SCALE GENOMIC DNA]</scope>
    <source>
        <strain evidence="2">JMP134</strain>
    </source>
</reference>
<dbReference type="eggNOG" id="COG0243">
    <property type="taxonomic scope" value="Bacteria"/>
</dbReference>
<dbReference type="PROSITE" id="PS51318">
    <property type="entry name" value="TAT"/>
    <property type="match status" value="1"/>
</dbReference>
<dbReference type="PROSITE" id="PS51379">
    <property type="entry name" value="4FE4S_FER_2"/>
    <property type="match status" value="2"/>
</dbReference>
<dbReference type="SUPFAM" id="SSF53706">
    <property type="entry name" value="Formate dehydrogenase/DMSO reductase, domains 1-3"/>
    <property type="match status" value="1"/>
</dbReference>
<dbReference type="PANTHER" id="PTHR42783">
    <property type="entry name" value="GLUTAMATE SYNTHASE [NADPH] SMALL CHAIN"/>
    <property type="match status" value="1"/>
</dbReference>
<name>Q46SV5_CUPPJ</name>
<dbReference type="InterPro" id="IPR017896">
    <property type="entry name" value="4Fe4S_Fe-S-bd"/>
</dbReference>
<evidence type="ECO:0000259" key="1">
    <source>
        <dbReference type="PROSITE" id="PS51379"/>
    </source>
</evidence>
<gene>
    <name evidence="2" type="ordered locus">Reut_B4428</name>
</gene>
<dbReference type="eggNOG" id="COG0437">
    <property type="taxonomic scope" value="Bacteria"/>
</dbReference>
<sequence>MTRARVIPLVPVDEPSDAPRSPARRHFLRTTMAASAALAGAACSGPPAEMIVPYVQMPEGIVPGRPLFYATALTRHGYGMGVLVETNMGRPTKIEGNPRHPASLGATHPFDQAAVLQLWDPDRSQAPYRGGALSGWAAFDAALATQRVQWRDRDGEGLRLLTGNVGSPTLSAQIAQWLDRYPKAVWHVHDPLYDEDPSPRMAFGDDVDLLIDPKPATTIVTLDADLVGHGPAAVRHAHDFMADRRGVAPMLACRLYAIESSPTLTGEISDNRLALPPHEIERLAWSLARKLGVPDVPVDTPEPASDTARHWIAVLARRLREAPPGSSLLIAGGALSGPTRALVWRLNARLGNLGKSVRPVAGTPRRPLGEAHSIGALTEAMRAGAVSALLMIDVNPAYDAPCGLGFDAALRHVPWSSHMGVYRDETARLTTWHAPMAHDLERWSDARAWDGTASIVQPVIAPLNGGRSAHELLSAAVDEHQSGYDLVRAHWRARQRDDFDAFWEQALRTGVIADTAAPPATTDMRQPITPPSFAAPPLVARFMPDPATDAGELANNAWLQELPRALTRHTWDNAALIGPLTARARRLSTGDIVVIRRTDRQGNPIEAPVWVLPRHAEGVVSLPLGYGRRHAGRVGNGVGFDAYALRTVDGPHEITVEATGRRHAFAVVQTQTSMAGREVAPLATVSEYRRNPRFAQPAADRPSLYPRWPYPAERWGMNVDLNACIGCNACTVACQAENNIPVVGKEEVSRGRVMHWIRVDRYDDARDTDGRASRIVFQPVPCMHCEDAPCELVCPVGATVHDSAGLNVQVYNRCVGTRFCSNNCPYKVRRFNFLQYSNQGNDRPPPAFNPDVTVRRRGVMEKCTYCLQRITRARIESEKLGQPVRDGDVVTACQAACPTQAIAFGNLDDPDSQVSRLKRGPRNYDLLAELNTRPRTSYAALVTNPDDALA</sequence>
<dbReference type="CDD" id="cd10551">
    <property type="entry name" value="PsrB"/>
    <property type="match status" value="1"/>
</dbReference>
<dbReference type="CDD" id="cd02764">
    <property type="entry name" value="MopB_PHLH"/>
    <property type="match status" value="1"/>
</dbReference>
<dbReference type="KEGG" id="reu:Reut_B4428"/>
<dbReference type="Pfam" id="PF13247">
    <property type="entry name" value="Fer4_11"/>
    <property type="match status" value="1"/>
</dbReference>
<dbReference type="SUPFAM" id="SSF54862">
    <property type="entry name" value="4Fe-4S ferredoxins"/>
    <property type="match status" value="1"/>
</dbReference>
<dbReference type="HOGENOM" id="CLU_306470_0_0_4"/>
<dbReference type="PANTHER" id="PTHR42783:SF3">
    <property type="entry name" value="GLUTAMATE SYNTHASE [NADPH] SMALL CHAIN-RELATED"/>
    <property type="match status" value="1"/>
</dbReference>
<dbReference type="OrthoDB" id="9779457at2"/>
<dbReference type="Gene3D" id="2.40.40.20">
    <property type="match status" value="1"/>
</dbReference>
<dbReference type="SUPFAM" id="SSF50692">
    <property type="entry name" value="ADC-like"/>
    <property type="match status" value="1"/>
</dbReference>
<feature type="domain" description="4Fe-4S ferredoxin-type" evidence="1">
    <location>
        <begin position="715"/>
        <end position="745"/>
    </location>
</feature>
<dbReference type="STRING" id="264198.Reut_B4428"/>
<feature type="domain" description="4Fe-4S ferredoxin-type" evidence="1">
    <location>
        <begin position="773"/>
        <end position="804"/>
    </location>
</feature>
<dbReference type="AlphaFoldDB" id="Q46SV5"/>
<dbReference type="InterPro" id="IPR009010">
    <property type="entry name" value="Asp_de-COase-like_dom_sf"/>
</dbReference>
<proteinExistence type="predicted"/>
<organism evidence="2">
    <name type="scientific">Cupriavidus pinatubonensis (strain JMP 134 / LMG 1197)</name>
    <name type="common">Cupriavidus necator (strain JMP 134)</name>
    <dbReference type="NCBI Taxonomy" id="264198"/>
    <lineage>
        <taxon>Bacteria</taxon>
        <taxon>Pseudomonadati</taxon>
        <taxon>Pseudomonadota</taxon>
        <taxon>Betaproteobacteria</taxon>
        <taxon>Burkholderiales</taxon>
        <taxon>Burkholderiaceae</taxon>
        <taxon>Cupriavidus</taxon>
    </lineage>
</organism>
<dbReference type="CDD" id="cd02784">
    <property type="entry name" value="MopB_CT_PHLH"/>
    <property type="match status" value="1"/>
</dbReference>